<comment type="caution">
    <text evidence="1">The sequence shown here is derived from an EMBL/GenBank/DDBJ whole genome shotgun (WGS) entry which is preliminary data.</text>
</comment>
<name>A0A4Z1NI61_9PEZI</name>
<protein>
    <submittedName>
        <fullName evidence="1">Cryptochrome-1</fullName>
    </submittedName>
</protein>
<sequence length="423" mass="46795">MGSGLEPAGRGFLHAKVFVDVHDEVLRLGERVLLLEGVSDASEVIDRDGVERDRRLEVRMRRLEEVFLEARVGGEALALGMDTDKEPGPVAASMIHGKAAAGLQMDYEDETEREKQVTMTHEIGTSSDISEFRLDYGDLEIEDLGKMAFQEHFLRAWTPKTSEEEALVHSPAATATYGSVLLHPIVRENTEGPAPSATTSGHPIDQPGLVSTFGGPAEAQRFFRRRYGGGYPASYSQDRDETPRPTFPKRIIWSKNEAAVHAPNLPPSQASHSRQPTVTEEAEVEVIPVSRVSETTDVARNIEVACHRANMARLQPGRVELDRMSTLDPRAPLQHGGLHDQARIPAVSRVPIKIQSPTGGLNVLALLWLMREGTLISVKVLMVYLRAMYLQVVHFNLVRMRQIRRALLQIIAGRCVDVLSCQG</sequence>
<organism evidence="1 2">
    <name type="scientific">Venturia nashicola</name>
    <dbReference type="NCBI Taxonomy" id="86259"/>
    <lineage>
        <taxon>Eukaryota</taxon>
        <taxon>Fungi</taxon>
        <taxon>Dikarya</taxon>
        <taxon>Ascomycota</taxon>
        <taxon>Pezizomycotina</taxon>
        <taxon>Dothideomycetes</taxon>
        <taxon>Pleosporomycetidae</taxon>
        <taxon>Venturiales</taxon>
        <taxon>Venturiaceae</taxon>
        <taxon>Venturia</taxon>
    </lineage>
</organism>
<reference evidence="1 2" key="1">
    <citation type="submission" date="2019-04" db="EMBL/GenBank/DDBJ databases">
        <title>High contiguity whole genome sequence and gene annotation resource for two Venturia nashicola isolates.</title>
        <authorList>
            <person name="Prokchorchik M."/>
            <person name="Won K."/>
            <person name="Lee Y."/>
            <person name="Choi E.D."/>
            <person name="Segonzac C."/>
            <person name="Sohn K.H."/>
        </authorList>
    </citation>
    <scope>NUCLEOTIDE SEQUENCE [LARGE SCALE GENOMIC DNA]</scope>
    <source>
        <strain evidence="1 2">PRI2</strain>
    </source>
</reference>
<dbReference type="Proteomes" id="UP000298493">
    <property type="component" value="Unassembled WGS sequence"/>
</dbReference>
<accession>A0A4Z1NI61</accession>
<dbReference type="AlphaFoldDB" id="A0A4Z1NI61"/>
<keyword evidence="2" id="KW-1185">Reference proteome</keyword>
<gene>
    <name evidence="1" type="ORF">E6O75_ATG11383</name>
</gene>
<evidence type="ECO:0000313" key="2">
    <source>
        <dbReference type="Proteomes" id="UP000298493"/>
    </source>
</evidence>
<dbReference type="EMBL" id="SNSC02000026">
    <property type="protein sequence ID" value="TID13467.1"/>
    <property type="molecule type" value="Genomic_DNA"/>
</dbReference>
<proteinExistence type="predicted"/>
<evidence type="ECO:0000313" key="1">
    <source>
        <dbReference type="EMBL" id="TID13467.1"/>
    </source>
</evidence>